<dbReference type="Gene3D" id="3.40.50.720">
    <property type="entry name" value="NAD(P)-binding Rossmann-like Domain"/>
    <property type="match status" value="1"/>
</dbReference>
<evidence type="ECO:0000313" key="1">
    <source>
        <dbReference type="EMBL" id="SMA50248.1"/>
    </source>
</evidence>
<dbReference type="PRINTS" id="PR00081">
    <property type="entry name" value="GDHRDH"/>
</dbReference>
<dbReference type="RefSeq" id="WP_087112690.1">
    <property type="nucleotide sequence ID" value="NZ_CBCSCN010000013.1"/>
</dbReference>
<dbReference type="InterPro" id="IPR002347">
    <property type="entry name" value="SDR_fam"/>
</dbReference>
<gene>
    <name evidence="1" type="primary">csgA_3</name>
    <name evidence="1" type="ORF">EHSB41UT_04042</name>
</gene>
<dbReference type="Proteomes" id="UP000196573">
    <property type="component" value="Unassembled WGS sequence"/>
</dbReference>
<dbReference type="AlphaFoldDB" id="A0A1X7AQ72"/>
<dbReference type="InterPro" id="IPR036291">
    <property type="entry name" value="NAD(P)-bd_dom_sf"/>
</dbReference>
<sequence>MKEVLIIGGCGGIGSALVDSFLAPEEPCQVHATWCHQRPTKQHERLKWYLADVTDEAAIEKLSGQFEHLDYLINAVGVLHNGMGEPEKNISQVKPEFFLMNLSFNAMPTLLLAKHFKKVLKPVKNSVFATISAKVGSIEDNRLGGWYSYRASKAALNMVLKNLSIEWQRELPECCVAALHPGTTDTALSKPFQARVPADKLFSPATSAHCLTTVLSKLTPKDSGRFWSWDGSQLPW</sequence>
<dbReference type="EMBL" id="FWPT01000011">
    <property type="protein sequence ID" value="SMA50248.1"/>
    <property type="molecule type" value="Genomic_DNA"/>
</dbReference>
<dbReference type="SUPFAM" id="SSF51735">
    <property type="entry name" value="NAD(P)-binding Rossmann-fold domains"/>
    <property type="match status" value="1"/>
</dbReference>
<dbReference type="GO" id="GO:0016491">
    <property type="term" value="F:oxidoreductase activity"/>
    <property type="evidence" value="ECO:0007669"/>
    <property type="project" value="TreeGrafter"/>
</dbReference>
<dbReference type="PANTHER" id="PTHR43544:SF12">
    <property type="entry name" value="NAD(P)-BINDING ROSSMANN-FOLD SUPERFAMILY PROTEIN"/>
    <property type="match status" value="1"/>
</dbReference>
<name>A0A1X7AQ72_9GAMM</name>
<protein>
    <submittedName>
        <fullName evidence="1">C-factor</fullName>
    </submittedName>
</protein>
<dbReference type="NCBIfam" id="NF006532">
    <property type="entry name" value="PRK09009.1"/>
    <property type="match status" value="1"/>
</dbReference>
<proteinExistence type="predicted"/>
<keyword evidence="2" id="KW-1185">Reference proteome</keyword>
<evidence type="ECO:0000313" key="2">
    <source>
        <dbReference type="Proteomes" id="UP000196573"/>
    </source>
</evidence>
<reference evidence="1 2" key="1">
    <citation type="submission" date="2017-03" db="EMBL/GenBank/DDBJ databases">
        <authorList>
            <person name="Afonso C.L."/>
            <person name="Miller P.J."/>
            <person name="Scott M.A."/>
            <person name="Spackman E."/>
            <person name="Goraichik I."/>
            <person name="Dimitrov K.M."/>
            <person name="Suarez D.L."/>
            <person name="Swayne D.E."/>
        </authorList>
    </citation>
    <scope>NUCLEOTIDE SEQUENCE [LARGE SCALE GENOMIC DNA]</scope>
    <source>
        <strain evidence="1">SB41UT1</strain>
    </source>
</reference>
<organism evidence="1 2">
    <name type="scientific">Parendozoicomonas haliclonae</name>
    <dbReference type="NCBI Taxonomy" id="1960125"/>
    <lineage>
        <taxon>Bacteria</taxon>
        <taxon>Pseudomonadati</taxon>
        <taxon>Pseudomonadota</taxon>
        <taxon>Gammaproteobacteria</taxon>
        <taxon>Oceanospirillales</taxon>
        <taxon>Endozoicomonadaceae</taxon>
        <taxon>Parendozoicomonas</taxon>
    </lineage>
</organism>
<dbReference type="PANTHER" id="PTHR43544">
    <property type="entry name" value="SHORT-CHAIN DEHYDROGENASE/REDUCTASE"/>
    <property type="match status" value="1"/>
</dbReference>
<accession>A0A1X7AQ72</accession>
<dbReference type="InterPro" id="IPR051468">
    <property type="entry name" value="Fungal_SecMetab_SDRs"/>
</dbReference>
<dbReference type="Pfam" id="PF00106">
    <property type="entry name" value="adh_short"/>
    <property type="match status" value="1"/>
</dbReference>
<dbReference type="OrthoDB" id="9785826at2"/>
<dbReference type="GO" id="GO:0005737">
    <property type="term" value="C:cytoplasm"/>
    <property type="evidence" value="ECO:0007669"/>
    <property type="project" value="TreeGrafter"/>
</dbReference>